<dbReference type="InterPro" id="IPR010130">
    <property type="entry name" value="T1SS_OMP_TolC"/>
</dbReference>
<protein>
    <submittedName>
        <fullName evidence="9">Membrane protein</fullName>
    </submittedName>
</protein>
<reference evidence="9" key="2">
    <citation type="submission" date="2023-01" db="EMBL/GenBank/DDBJ databases">
        <authorList>
            <person name="Sun Q."/>
            <person name="Evtushenko L."/>
        </authorList>
    </citation>
    <scope>NUCLEOTIDE SEQUENCE</scope>
    <source>
        <strain evidence="9">VKM B-1513</strain>
    </source>
</reference>
<evidence type="ECO:0000256" key="5">
    <source>
        <dbReference type="ARBA" id="ARBA00022692"/>
    </source>
</evidence>
<sequence>MTRSTQGPKGIFGAVLAGSVSLIAMAAPAWGQSLEDTLIMAYNSNPTLQAERANLRAIDEGRVQAMAGRLPTVSADASISRQHVESQSTFVIGDDRVSSNSTSDATPKNYSLTASQLIYGGGQVSGAIDQATAQIMAGRESLRSVEQTVLVDAVTAFMDVRRDARVVEIRRNNAEVLAQHLQAARDRFEVGEITRTDVAQAEARLSGAQAELSAAQSQLAVSRAAYERVTGQPPATLEEPPALPGMPDSLADAAEFAYQSSPQLLAARFSEESARHAIRIARSNLRPEVTLSASASAARDSSFSGDERDSTSVTGRVSIPIFTGGLNRSRVRAAVAQEEQARHQVRQARRQVTEGVTNAWSNYVTSLAVIESSQQAVRANEIALDGVEQEAYVGIRTTLDVLDAEQELLNSRLTLVTAERDSYVAGYQLLQAMGLVSAEQLGLAVDVYDPAEQDMRQSRFPNLDLTPWD</sequence>
<evidence type="ECO:0000256" key="2">
    <source>
        <dbReference type="ARBA" id="ARBA00007613"/>
    </source>
</evidence>
<evidence type="ECO:0000256" key="1">
    <source>
        <dbReference type="ARBA" id="ARBA00004442"/>
    </source>
</evidence>
<keyword evidence="4" id="KW-1134">Transmembrane beta strand</keyword>
<evidence type="ECO:0000256" key="7">
    <source>
        <dbReference type="ARBA" id="ARBA00023237"/>
    </source>
</evidence>
<gene>
    <name evidence="9" type="primary">rsaFb</name>
    <name evidence="9" type="ORF">GCM10017621_02840</name>
</gene>
<dbReference type="RefSeq" id="WP_271185174.1">
    <property type="nucleotide sequence ID" value="NZ_BSFE01000001.1"/>
</dbReference>
<keyword evidence="3" id="KW-0813">Transport</keyword>
<evidence type="ECO:0000256" key="6">
    <source>
        <dbReference type="ARBA" id="ARBA00023136"/>
    </source>
</evidence>
<keyword evidence="6" id="KW-0472">Membrane</keyword>
<organism evidence="9 10">
    <name type="scientific">Maricaulis virginensis</name>
    <dbReference type="NCBI Taxonomy" id="144022"/>
    <lineage>
        <taxon>Bacteria</taxon>
        <taxon>Pseudomonadati</taxon>
        <taxon>Pseudomonadota</taxon>
        <taxon>Alphaproteobacteria</taxon>
        <taxon>Maricaulales</taxon>
        <taxon>Maricaulaceae</taxon>
        <taxon>Maricaulis</taxon>
    </lineage>
</organism>
<dbReference type="Proteomes" id="UP001143486">
    <property type="component" value="Unassembled WGS sequence"/>
</dbReference>
<feature type="compositionally biased region" description="Low complexity" evidence="8">
    <location>
        <begin position="293"/>
        <end position="304"/>
    </location>
</feature>
<dbReference type="InterPro" id="IPR003423">
    <property type="entry name" value="OMP_efflux"/>
</dbReference>
<keyword evidence="7" id="KW-0998">Cell outer membrane</keyword>
<dbReference type="GO" id="GO:0009279">
    <property type="term" value="C:cell outer membrane"/>
    <property type="evidence" value="ECO:0007669"/>
    <property type="project" value="UniProtKB-SubCell"/>
</dbReference>
<evidence type="ECO:0000313" key="9">
    <source>
        <dbReference type="EMBL" id="GLK50776.1"/>
    </source>
</evidence>
<keyword evidence="5" id="KW-0812">Transmembrane</keyword>
<reference evidence="9" key="1">
    <citation type="journal article" date="2014" name="Int. J. Syst. Evol. Microbiol.">
        <title>Complete genome sequence of Corynebacterium casei LMG S-19264T (=DSM 44701T), isolated from a smear-ripened cheese.</title>
        <authorList>
            <consortium name="US DOE Joint Genome Institute (JGI-PGF)"/>
            <person name="Walter F."/>
            <person name="Albersmeier A."/>
            <person name="Kalinowski J."/>
            <person name="Ruckert C."/>
        </authorList>
    </citation>
    <scope>NUCLEOTIDE SEQUENCE</scope>
    <source>
        <strain evidence="9">VKM B-1513</strain>
    </source>
</reference>
<dbReference type="Pfam" id="PF02321">
    <property type="entry name" value="OEP"/>
    <property type="match status" value="2"/>
</dbReference>
<comment type="caution">
    <text evidence="9">The sequence shown here is derived from an EMBL/GenBank/DDBJ whole genome shotgun (WGS) entry which is preliminary data.</text>
</comment>
<name>A0A9W6II65_9PROT</name>
<dbReference type="Gene3D" id="1.20.1600.10">
    <property type="entry name" value="Outer membrane efflux proteins (OEP)"/>
    <property type="match status" value="1"/>
</dbReference>
<comment type="subcellular location">
    <subcellularLocation>
        <location evidence="1">Cell outer membrane</location>
    </subcellularLocation>
</comment>
<evidence type="ECO:0000256" key="3">
    <source>
        <dbReference type="ARBA" id="ARBA00022448"/>
    </source>
</evidence>
<keyword evidence="10" id="KW-1185">Reference proteome</keyword>
<dbReference type="AlphaFoldDB" id="A0A9W6II65"/>
<evidence type="ECO:0000313" key="10">
    <source>
        <dbReference type="Proteomes" id="UP001143486"/>
    </source>
</evidence>
<dbReference type="SUPFAM" id="SSF56954">
    <property type="entry name" value="Outer membrane efflux proteins (OEP)"/>
    <property type="match status" value="1"/>
</dbReference>
<dbReference type="EMBL" id="BSFE01000001">
    <property type="protein sequence ID" value="GLK50776.1"/>
    <property type="molecule type" value="Genomic_DNA"/>
</dbReference>
<dbReference type="GO" id="GO:0015562">
    <property type="term" value="F:efflux transmembrane transporter activity"/>
    <property type="evidence" value="ECO:0007669"/>
    <property type="project" value="InterPro"/>
</dbReference>
<proteinExistence type="inferred from homology"/>
<accession>A0A9W6II65</accession>
<evidence type="ECO:0000256" key="4">
    <source>
        <dbReference type="ARBA" id="ARBA00022452"/>
    </source>
</evidence>
<dbReference type="PANTHER" id="PTHR30026">
    <property type="entry name" value="OUTER MEMBRANE PROTEIN TOLC"/>
    <property type="match status" value="1"/>
</dbReference>
<feature type="region of interest" description="Disordered" evidence="8">
    <location>
        <begin position="293"/>
        <end position="312"/>
    </location>
</feature>
<dbReference type="GO" id="GO:1990281">
    <property type="term" value="C:efflux pump complex"/>
    <property type="evidence" value="ECO:0007669"/>
    <property type="project" value="TreeGrafter"/>
</dbReference>
<dbReference type="PANTHER" id="PTHR30026:SF22">
    <property type="entry name" value="OUTER MEMBRANE EFFLUX PROTEIN"/>
    <property type="match status" value="1"/>
</dbReference>
<evidence type="ECO:0000256" key="8">
    <source>
        <dbReference type="SAM" id="MobiDB-lite"/>
    </source>
</evidence>
<dbReference type="GO" id="GO:0015288">
    <property type="term" value="F:porin activity"/>
    <property type="evidence" value="ECO:0007669"/>
    <property type="project" value="TreeGrafter"/>
</dbReference>
<dbReference type="NCBIfam" id="TIGR01844">
    <property type="entry name" value="type_I_sec_TolC"/>
    <property type="match status" value="1"/>
</dbReference>
<comment type="similarity">
    <text evidence="2">Belongs to the outer membrane factor (OMF) (TC 1.B.17) family.</text>
</comment>
<dbReference type="InterPro" id="IPR051906">
    <property type="entry name" value="TolC-like"/>
</dbReference>